<name>A0A2S5R9E0_9PROT</name>
<sequence>MRDRENSSLMKLGRSADSSDSILDAQSVHTTDNTEEWGIDGKKVVTVIV</sequence>
<organism evidence="2 3">
    <name type="scientific">Holospora curviuscula</name>
    <dbReference type="NCBI Taxonomy" id="1082868"/>
    <lineage>
        <taxon>Bacteria</taxon>
        <taxon>Pseudomonadati</taxon>
        <taxon>Pseudomonadota</taxon>
        <taxon>Alphaproteobacteria</taxon>
        <taxon>Holosporales</taxon>
        <taxon>Holosporaceae</taxon>
        <taxon>Holospora</taxon>
    </lineage>
</organism>
<evidence type="ECO:0000256" key="1">
    <source>
        <dbReference type="SAM" id="MobiDB-lite"/>
    </source>
</evidence>
<gene>
    <name evidence="2" type="ORF">HCUR_00722</name>
</gene>
<dbReference type="EMBL" id="PHHC01000080">
    <property type="protein sequence ID" value="PPE03941.1"/>
    <property type="molecule type" value="Genomic_DNA"/>
</dbReference>
<dbReference type="RefSeq" id="WP_165780712.1">
    <property type="nucleotide sequence ID" value="NZ_PHHC01000080.1"/>
</dbReference>
<dbReference type="Proteomes" id="UP000239425">
    <property type="component" value="Unassembled WGS sequence"/>
</dbReference>
<evidence type="ECO:0000313" key="2">
    <source>
        <dbReference type="EMBL" id="PPE03941.1"/>
    </source>
</evidence>
<accession>A0A2S5R9E0</accession>
<protein>
    <submittedName>
        <fullName evidence="2">Uncharacterized protein</fullName>
    </submittedName>
</protein>
<proteinExistence type="predicted"/>
<reference evidence="2 3" key="1">
    <citation type="submission" date="2017-11" db="EMBL/GenBank/DDBJ databases">
        <title>Comparative genomic analysis of Holospora spp., intranuclear symbionts of paramecia.</title>
        <authorList>
            <person name="Garushyants S.K."/>
            <person name="Beliavskaya A."/>
            <person name="Malko D.B."/>
            <person name="Logacheva M.D."/>
            <person name="Rautian M.S."/>
            <person name="Gelfand M.S."/>
        </authorList>
    </citation>
    <scope>NUCLEOTIDE SEQUENCE [LARGE SCALE GENOMIC DNA]</scope>
    <source>
        <strain evidence="3">02AZ16</strain>
    </source>
</reference>
<evidence type="ECO:0000313" key="3">
    <source>
        <dbReference type="Proteomes" id="UP000239425"/>
    </source>
</evidence>
<dbReference type="AlphaFoldDB" id="A0A2S5R9E0"/>
<keyword evidence="3" id="KW-1185">Reference proteome</keyword>
<feature type="region of interest" description="Disordered" evidence="1">
    <location>
        <begin position="1"/>
        <end position="36"/>
    </location>
</feature>
<comment type="caution">
    <text evidence="2">The sequence shown here is derived from an EMBL/GenBank/DDBJ whole genome shotgun (WGS) entry which is preliminary data.</text>
</comment>